<reference evidence="1 2" key="2">
    <citation type="journal article" date="2018" name="Hortic Res">
        <title>Improved Brassica rapa reference genome by single-molecule sequencing and chromosome conformation capture technologies.</title>
        <authorList>
            <person name="Zhang L."/>
            <person name="Cai X."/>
            <person name="Wu J."/>
            <person name="Liu M."/>
            <person name="Grob S."/>
            <person name="Cheng F."/>
            <person name="Liang J."/>
            <person name="Cai C."/>
            <person name="Liu Z."/>
            <person name="Liu B."/>
            <person name="Wang F."/>
            <person name="Li S."/>
            <person name="Liu F."/>
            <person name="Li X."/>
            <person name="Cheng L."/>
            <person name="Yang W."/>
            <person name="Li M.H."/>
            <person name="Grossniklaus U."/>
            <person name="Zheng H."/>
            <person name="Wang X."/>
        </authorList>
    </citation>
    <scope>NUCLEOTIDE SEQUENCE [LARGE SCALE GENOMIC DNA]</scope>
    <source>
        <strain evidence="1 2">cv. Chiifu-401-42</strain>
    </source>
</reference>
<sequence length="256" mass="29034">MTFLQHEVFHETSYQQNIISKTLEARRELRRTGKSKIGRTPNFSIMEVFDEAEGLGNIYRQEYSEFIADQKIAGRTKIRRMNREARGGSLHGIRTWCQQSTPREGSVQLKVNKMKISSDGKQVNFRPIDDFYDGEAEALSIAVRPGQSVPLMIKWRYCSYLVQFHGFRSVEVLKLDTPPGSPKNCPGAKGGFVRVQISLSRLVSFFMVKPRFVQVEISQVQSSRPLGFGKVLSDQPAASRLEHCDLACLNSTWNLG</sequence>
<dbReference type="InParanoid" id="M4E0H2"/>
<reference evidence="1" key="3">
    <citation type="submission" date="2023-03" db="UniProtKB">
        <authorList>
            <consortium name="EnsemblPlants"/>
        </authorList>
    </citation>
    <scope>IDENTIFICATION</scope>
    <source>
        <strain evidence="1">cv. Chiifu-401-42</strain>
    </source>
</reference>
<accession>M4E0H2</accession>
<dbReference type="Proteomes" id="UP000011750">
    <property type="component" value="Chromosome A05"/>
</dbReference>
<dbReference type="HOGENOM" id="CLU_1087232_0_0_1"/>
<dbReference type="AlphaFoldDB" id="M4E0H2"/>
<protein>
    <submittedName>
        <fullName evidence="1">Uncharacterized protein</fullName>
    </submittedName>
</protein>
<reference evidence="1 2" key="1">
    <citation type="journal article" date="2011" name="Nat. Genet.">
        <title>The genome of the mesopolyploid crop species Brassica rapa.</title>
        <authorList>
            <consortium name="Brassica rapa Genome Sequencing Project Consortium"/>
            <person name="Wang X."/>
            <person name="Wang H."/>
            <person name="Wang J."/>
            <person name="Sun R."/>
            <person name="Wu J."/>
            <person name="Liu S."/>
            <person name="Bai Y."/>
            <person name="Mun J.H."/>
            <person name="Bancroft I."/>
            <person name="Cheng F."/>
            <person name="Huang S."/>
            <person name="Li X."/>
            <person name="Hua W."/>
            <person name="Wang J."/>
            <person name="Wang X."/>
            <person name="Freeling M."/>
            <person name="Pires J.C."/>
            <person name="Paterson A.H."/>
            <person name="Chalhoub B."/>
            <person name="Wang B."/>
            <person name="Hayward A."/>
            <person name="Sharpe A.G."/>
            <person name="Park B.S."/>
            <person name="Weisshaar B."/>
            <person name="Liu B."/>
            <person name="Li B."/>
            <person name="Liu B."/>
            <person name="Tong C."/>
            <person name="Song C."/>
            <person name="Duran C."/>
            <person name="Peng C."/>
            <person name="Geng C."/>
            <person name="Koh C."/>
            <person name="Lin C."/>
            <person name="Edwards D."/>
            <person name="Mu D."/>
            <person name="Shen D."/>
            <person name="Soumpourou E."/>
            <person name="Li F."/>
            <person name="Fraser F."/>
            <person name="Conant G."/>
            <person name="Lassalle G."/>
            <person name="King G.J."/>
            <person name="Bonnema G."/>
            <person name="Tang H."/>
            <person name="Wang H."/>
            <person name="Belcram H."/>
            <person name="Zhou H."/>
            <person name="Hirakawa H."/>
            <person name="Abe H."/>
            <person name="Guo H."/>
            <person name="Wang H."/>
            <person name="Jin H."/>
            <person name="Parkin I.A."/>
            <person name="Batley J."/>
            <person name="Kim J.S."/>
            <person name="Just J."/>
            <person name="Li J."/>
            <person name="Xu J."/>
            <person name="Deng J."/>
            <person name="Kim J.A."/>
            <person name="Li J."/>
            <person name="Yu J."/>
            <person name="Meng J."/>
            <person name="Wang J."/>
            <person name="Min J."/>
            <person name="Poulain J."/>
            <person name="Wang J."/>
            <person name="Hatakeyama K."/>
            <person name="Wu K."/>
            <person name="Wang L."/>
            <person name="Fang L."/>
            <person name="Trick M."/>
            <person name="Links M.G."/>
            <person name="Zhao M."/>
            <person name="Jin M."/>
            <person name="Ramchiary N."/>
            <person name="Drou N."/>
            <person name="Berkman P.J."/>
            <person name="Cai Q."/>
            <person name="Huang Q."/>
            <person name="Li R."/>
            <person name="Tabata S."/>
            <person name="Cheng S."/>
            <person name="Zhang S."/>
            <person name="Zhang S."/>
            <person name="Huang S."/>
            <person name="Sato S."/>
            <person name="Sun S."/>
            <person name="Kwon S.J."/>
            <person name="Choi S.R."/>
            <person name="Lee T.H."/>
            <person name="Fan W."/>
            <person name="Zhao X."/>
            <person name="Tan X."/>
            <person name="Xu X."/>
            <person name="Wang Y."/>
            <person name="Qiu Y."/>
            <person name="Yin Y."/>
            <person name="Li Y."/>
            <person name="Du Y."/>
            <person name="Liao Y."/>
            <person name="Lim Y."/>
            <person name="Narusaka Y."/>
            <person name="Wang Y."/>
            <person name="Wang Z."/>
            <person name="Li Z."/>
            <person name="Wang Z."/>
            <person name="Xiong Z."/>
            <person name="Zhang Z."/>
        </authorList>
    </citation>
    <scope>NUCLEOTIDE SEQUENCE [LARGE SCALE GENOMIC DNA]</scope>
    <source>
        <strain evidence="1 2">cv. Chiifu-401-42</strain>
    </source>
</reference>
<organism evidence="1 2">
    <name type="scientific">Brassica campestris</name>
    <name type="common">Field mustard</name>
    <dbReference type="NCBI Taxonomy" id="3711"/>
    <lineage>
        <taxon>Eukaryota</taxon>
        <taxon>Viridiplantae</taxon>
        <taxon>Streptophyta</taxon>
        <taxon>Embryophyta</taxon>
        <taxon>Tracheophyta</taxon>
        <taxon>Spermatophyta</taxon>
        <taxon>Magnoliopsida</taxon>
        <taxon>eudicotyledons</taxon>
        <taxon>Gunneridae</taxon>
        <taxon>Pentapetalae</taxon>
        <taxon>rosids</taxon>
        <taxon>malvids</taxon>
        <taxon>Brassicales</taxon>
        <taxon>Brassicaceae</taxon>
        <taxon>Brassiceae</taxon>
        <taxon>Brassica</taxon>
    </lineage>
</organism>
<evidence type="ECO:0000313" key="2">
    <source>
        <dbReference type="Proteomes" id="UP000011750"/>
    </source>
</evidence>
<name>M4E0H2_BRACM</name>
<evidence type="ECO:0000313" key="1">
    <source>
        <dbReference type="EnsemblPlants" id="Bra022269.1-P"/>
    </source>
</evidence>
<keyword evidence="2" id="KW-1185">Reference proteome</keyword>
<dbReference type="EnsemblPlants" id="Bra022269.1">
    <property type="protein sequence ID" value="Bra022269.1-P"/>
    <property type="gene ID" value="Bra022269"/>
</dbReference>
<dbReference type="Gramene" id="Bra022269.1">
    <property type="protein sequence ID" value="Bra022269.1-P"/>
    <property type="gene ID" value="Bra022269"/>
</dbReference>
<proteinExistence type="predicted"/>